<organism evidence="3 4">
    <name type="scientific">Polymorphospora rubra</name>
    <dbReference type="NCBI Taxonomy" id="338584"/>
    <lineage>
        <taxon>Bacteria</taxon>
        <taxon>Bacillati</taxon>
        <taxon>Actinomycetota</taxon>
        <taxon>Actinomycetes</taxon>
        <taxon>Micromonosporales</taxon>
        <taxon>Micromonosporaceae</taxon>
        <taxon>Polymorphospora</taxon>
    </lineage>
</organism>
<feature type="transmembrane region" description="Helical" evidence="2">
    <location>
        <begin position="66"/>
        <end position="86"/>
    </location>
</feature>
<reference evidence="3" key="1">
    <citation type="submission" date="2020-08" db="EMBL/GenBank/DDBJ databases">
        <title>Whole genome shotgun sequence of Polymorphospora rubra NBRC 101157.</title>
        <authorList>
            <person name="Komaki H."/>
            <person name="Tamura T."/>
        </authorList>
    </citation>
    <scope>NUCLEOTIDE SEQUENCE</scope>
    <source>
        <strain evidence="3">NBRC 101157</strain>
    </source>
</reference>
<dbReference type="EMBL" id="AP023359">
    <property type="protein sequence ID" value="BCJ63872.1"/>
    <property type="molecule type" value="Genomic_DNA"/>
</dbReference>
<keyword evidence="2" id="KW-0812">Transmembrane</keyword>
<evidence type="ECO:0000313" key="4">
    <source>
        <dbReference type="Proteomes" id="UP000680866"/>
    </source>
</evidence>
<keyword evidence="2" id="KW-0472">Membrane</keyword>
<keyword evidence="4" id="KW-1185">Reference proteome</keyword>
<dbReference type="KEGG" id="pry:Prubr_08930"/>
<keyword evidence="2" id="KW-1133">Transmembrane helix</keyword>
<evidence type="ECO:0000313" key="3">
    <source>
        <dbReference type="EMBL" id="BCJ63872.1"/>
    </source>
</evidence>
<gene>
    <name evidence="3" type="ORF">Prubr_08930</name>
</gene>
<name>A0A810MSE2_9ACTN</name>
<feature type="region of interest" description="Disordered" evidence="1">
    <location>
        <begin position="125"/>
        <end position="156"/>
    </location>
</feature>
<evidence type="ECO:0000256" key="1">
    <source>
        <dbReference type="SAM" id="MobiDB-lite"/>
    </source>
</evidence>
<evidence type="ECO:0000256" key="2">
    <source>
        <dbReference type="SAM" id="Phobius"/>
    </source>
</evidence>
<proteinExistence type="predicted"/>
<dbReference type="AlphaFoldDB" id="A0A810MSE2"/>
<protein>
    <submittedName>
        <fullName evidence="3">Uncharacterized protein</fullName>
    </submittedName>
</protein>
<dbReference type="Proteomes" id="UP000680866">
    <property type="component" value="Chromosome"/>
</dbReference>
<accession>A0A810MSE2</accession>
<sequence>MCIVAALRRRLPDRPSKASYRHPENSRTMPSATVNHLSRAWPLANRPVTLVRFPPGGVELSVTNTVLIFVGIPALIVLVIAGLGMAGGGRGAPRYRPGRPFEFTPVWFLSSPDQVSAGAEAVALPSGGQRRELTGGTENEGTPVAARGTGGASDRW</sequence>